<evidence type="ECO:0000256" key="2">
    <source>
        <dbReference type="SAM" id="SignalP"/>
    </source>
</evidence>
<name>A0AAN8X386_HALRR</name>
<protein>
    <submittedName>
        <fullName evidence="3">Uncharacterized protein</fullName>
    </submittedName>
</protein>
<keyword evidence="4" id="KW-1185">Reference proteome</keyword>
<reference evidence="3 4" key="1">
    <citation type="submission" date="2023-11" db="EMBL/GenBank/DDBJ databases">
        <title>Halocaridina rubra genome assembly.</title>
        <authorList>
            <person name="Smith C."/>
        </authorList>
    </citation>
    <scope>NUCLEOTIDE SEQUENCE [LARGE SCALE GENOMIC DNA]</scope>
    <source>
        <strain evidence="3">EP-1</strain>
        <tissue evidence="3">Whole</tissue>
    </source>
</reference>
<dbReference type="Proteomes" id="UP001381693">
    <property type="component" value="Unassembled WGS sequence"/>
</dbReference>
<comment type="caution">
    <text evidence="3">The sequence shown here is derived from an EMBL/GenBank/DDBJ whole genome shotgun (WGS) entry which is preliminary data.</text>
</comment>
<feature type="region of interest" description="Disordered" evidence="1">
    <location>
        <begin position="383"/>
        <end position="433"/>
    </location>
</feature>
<dbReference type="AlphaFoldDB" id="A0AAN8X386"/>
<dbReference type="EMBL" id="JAXCGZ010009510">
    <property type="protein sequence ID" value="KAK7076932.1"/>
    <property type="molecule type" value="Genomic_DNA"/>
</dbReference>
<keyword evidence="2" id="KW-0732">Signal</keyword>
<gene>
    <name evidence="3" type="ORF">SK128_018046</name>
</gene>
<proteinExistence type="predicted"/>
<accession>A0AAN8X386</accession>
<evidence type="ECO:0000256" key="1">
    <source>
        <dbReference type="SAM" id="MobiDB-lite"/>
    </source>
</evidence>
<sequence length="848" mass="93729">MKLLIILVTFVRCQALTPFAVPEDPFDSIPIENSVPINVYFNGAEDMSHLASSSKDSNYTHVPSAAESSSTESTIFPTSTVNSSLEVILSRNISDAFEYQNSSLGDSFLNNENVSEDSLFSSESRTTVSVVGTTNNMSFYSSDKNLPSIADDSLPGSYGSSDSSNALSTIGNNSVLKYDIDADLYYSDVFLPALGLSPNSLLNSTNDYSNFSKKIEDSDDLGLDNFTLILEKSNFTDDYILPNKSYDREARLTDGNDTILITKIESYTNIARVTDPMQINNVFSTLNISYVYSPLNVSNIFSPTNISKVYSPVYIKGVNSPLRISDIYSPIQIVNVYSPIILTNVYSPVNLSNVHSSINATQVYSLINIDDYTRKTKVSEVHNSLNSSSGKESSSTSTTFTSTSAGVPRDSTQDQNSGMTLGPTDTSNATTPFEFDLPNTTVSYFDYEDLFTSDVIPNRTNTTFSNKPSIIVNISDANSPLSDYSPSSFTNSSLFDEIVDIYGNESVNTSVPYNTSNIPYPYGMTNKSSTPYDNSNASFSNNDTNAFFPNDDINMSYSGSDNISYPYGASNMSSYNDTNISYPYRDTNTSSPHDNSNVSYPYGDINMSYPYDGTNISSYDSTNISSPYNDTNLSYPHDLKNDNTNSTEDIGNTTFSDPYDITHISYPYDFENCSDPYGSNMKNTYPCNTTWFDPTNIPDVADSANTSNGDHSHRCSGGDVLQHIFFTYSLPSTTPTYQGVDYSNQLPGTVPRGTYLNEDRHLLESLGGHHDFVADQNIFQSRDTKKIVPLGSHEETSFEPEPYHLFEVPYNSRQNSRGPLSYPLDYKDLHALDVYDIADLYGIPQVFH</sequence>
<organism evidence="3 4">
    <name type="scientific">Halocaridina rubra</name>
    <name type="common">Hawaiian red shrimp</name>
    <dbReference type="NCBI Taxonomy" id="373956"/>
    <lineage>
        <taxon>Eukaryota</taxon>
        <taxon>Metazoa</taxon>
        <taxon>Ecdysozoa</taxon>
        <taxon>Arthropoda</taxon>
        <taxon>Crustacea</taxon>
        <taxon>Multicrustacea</taxon>
        <taxon>Malacostraca</taxon>
        <taxon>Eumalacostraca</taxon>
        <taxon>Eucarida</taxon>
        <taxon>Decapoda</taxon>
        <taxon>Pleocyemata</taxon>
        <taxon>Caridea</taxon>
        <taxon>Atyoidea</taxon>
        <taxon>Atyidae</taxon>
        <taxon>Halocaridina</taxon>
    </lineage>
</organism>
<feature type="chain" id="PRO_5043008248" evidence="2">
    <location>
        <begin position="16"/>
        <end position="848"/>
    </location>
</feature>
<feature type="signal peptide" evidence="2">
    <location>
        <begin position="1"/>
        <end position="15"/>
    </location>
</feature>
<evidence type="ECO:0000313" key="4">
    <source>
        <dbReference type="Proteomes" id="UP001381693"/>
    </source>
</evidence>
<feature type="compositionally biased region" description="Polar residues" evidence="1">
    <location>
        <begin position="413"/>
        <end position="431"/>
    </location>
</feature>
<evidence type="ECO:0000313" key="3">
    <source>
        <dbReference type="EMBL" id="KAK7076932.1"/>
    </source>
</evidence>
<feature type="compositionally biased region" description="Low complexity" evidence="1">
    <location>
        <begin position="384"/>
        <end position="404"/>
    </location>
</feature>